<dbReference type="Proteomes" id="UP000184330">
    <property type="component" value="Unassembled WGS sequence"/>
</dbReference>
<evidence type="ECO:0000313" key="1">
    <source>
        <dbReference type="EMBL" id="CZR65355.1"/>
    </source>
</evidence>
<sequence length="140" mass="15585">MEWMVANAERPNPSMKLILDINGLGETTQLPISPPEPSPVGTKLPLDDFVDAAIALEPPVTHIGLKDYLEVLCYFVEELRRRLDGLADPQSNQGKGLRQLGLDVAGVFLQHTKPKERRWVVIWDRVHRALGNDMAPGIQA</sequence>
<reference evidence="1 2" key="1">
    <citation type="submission" date="2016-03" db="EMBL/GenBank/DDBJ databases">
        <authorList>
            <person name="Ploux O."/>
        </authorList>
    </citation>
    <scope>NUCLEOTIDE SEQUENCE [LARGE SCALE GENOMIC DNA]</scope>
    <source>
        <strain evidence="1 2">UAMH 11012</strain>
    </source>
</reference>
<dbReference type="EMBL" id="FJOG01000030">
    <property type="protein sequence ID" value="CZR65355.1"/>
    <property type="molecule type" value="Genomic_DNA"/>
</dbReference>
<dbReference type="AlphaFoldDB" id="A0A1L7XJX2"/>
<accession>A0A1L7XJX2</accession>
<gene>
    <name evidence="1" type="ORF">PAC_15255</name>
</gene>
<evidence type="ECO:0000313" key="2">
    <source>
        <dbReference type="Proteomes" id="UP000184330"/>
    </source>
</evidence>
<keyword evidence="2" id="KW-1185">Reference proteome</keyword>
<name>A0A1L7XJX2_9HELO</name>
<organism evidence="1 2">
    <name type="scientific">Phialocephala subalpina</name>
    <dbReference type="NCBI Taxonomy" id="576137"/>
    <lineage>
        <taxon>Eukaryota</taxon>
        <taxon>Fungi</taxon>
        <taxon>Dikarya</taxon>
        <taxon>Ascomycota</taxon>
        <taxon>Pezizomycotina</taxon>
        <taxon>Leotiomycetes</taxon>
        <taxon>Helotiales</taxon>
        <taxon>Mollisiaceae</taxon>
        <taxon>Phialocephala</taxon>
        <taxon>Phialocephala fortinii species complex</taxon>
    </lineage>
</organism>
<protein>
    <submittedName>
        <fullName evidence="1">Uncharacterized protein</fullName>
    </submittedName>
</protein>
<proteinExistence type="predicted"/>